<protein>
    <recommendedName>
        <fullName evidence="1">DUF6532 domain-containing protein</fullName>
    </recommendedName>
</protein>
<evidence type="ECO:0000259" key="1">
    <source>
        <dbReference type="Pfam" id="PF20149"/>
    </source>
</evidence>
<dbReference type="EMBL" id="JADCUA010000028">
    <property type="protein sequence ID" value="KAH9830881.1"/>
    <property type="molecule type" value="Genomic_DNA"/>
</dbReference>
<comment type="caution">
    <text evidence="2">The sequence shown here is derived from an EMBL/GenBank/DDBJ whole genome shotgun (WGS) entry which is preliminary data.</text>
</comment>
<keyword evidence="3" id="KW-1185">Reference proteome</keyword>
<dbReference type="Pfam" id="PF20149">
    <property type="entry name" value="DUF6532"/>
    <property type="match status" value="1"/>
</dbReference>
<sequence>MSAYKGTLALASRRMDNPKLDEVLDRSIPIRVWILGSHSSLLVIASRNGSIELQNTTSMNARPCQMNPMNVPGSIKHKKTERIQREMTAHMFRLALQLFDDLLIYSRAQCHFATRDPFPPITRKKRDIQRQRKLDLVLSLFSEEASTYTQNPNAQPLTDGIVTLLGGADGFIYGLVAKVAEELVPKAYGLHLSPRTDVERSNNCVLAKRLSDNNCFHFVEFDATRNVWSKMYQHTVILAIIKAAFFSDREGLGCRFQTYFKPISQELILLIKYELSLWLAVGDRLRKPKAFNKSWSTEYQIVRADLSQLDNNPDWRQLRFIMFDDLLAASGFHAPPVDPVHFIQPLSQQDMAHEQASIKAILQGRVQPQSSEPQQADCERRWFRLLAKVGNGLLSGSNVGGRFATWS</sequence>
<evidence type="ECO:0000313" key="3">
    <source>
        <dbReference type="Proteomes" id="UP000814176"/>
    </source>
</evidence>
<proteinExistence type="predicted"/>
<name>A0ABQ8K2B8_9APHY</name>
<organism evidence="2 3">
    <name type="scientific">Rhodofomes roseus</name>
    <dbReference type="NCBI Taxonomy" id="34475"/>
    <lineage>
        <taxon>Eukaryota</taxon>
        <taxon>Fungi</taxon>
        <taxon>Dikarya</taxon>
        <taxon>Basidiomycota</taxon>
        <taxon>Agaricomycotina</taxon>
        <taxon>Agaricomycetes</taxon>
        <taxon>Polyporales</taxon>
        <taxon>Rhodofomes</taxon>
    </lineage>
</organism>
<dbReference type="GeneID" id="72008711"/>
<dbReference type="Proteomes" id="UP000814176">
    <property type="component" value="Unassembled WGS sequence"/>
</dbReference>
<feature type="domain" description="DUF6532" evidence="1">
    <location>
        <begin position="107"/>
        <end position="271"/>
    </location>
</feature>
<dbReference type="InterPro" id="IPR045341">
    <property type="entry name" value="DUF6532"/>
</dbReference>
<dbReference type="RefSeq" id="XP_047774128.1">
    <property type="nucleotide sequence ID" value="XM_047927979.1"/>
</dbReference>
<accession>A0ABQ8K2B8</accession>
<gene>
    <name evidence="2" type="ORF">C8Q71DRAFT_862023</name>
</gene>
<evidence type="ECO:0000313" key="2">
    <source>
        <dbReference type="EMBL" id="KAH9830881.1"/>
    </source>
</evidence>
<reference evidence="2 3" key="1">
    <citation type="journal article" date="2021" name="Environ. Microbiol.">
        <title>Gene family expansions and transcriptome signatures uncover fungal adaptations to wood decay.</title>
        <authorList>
            <person name="Hage H."/>
            <person name="Miyauchi S."/>
            <person name="Viragh M."/>
            <person name="Drula E."/>
            <person name="Min B."/>
            <person name="Chaduli D."/>
            <person name="Navarro D."/>
            <person name="Favel A."/>
            <person name="Norest M."/>
            <person name="Lesage-Meessen L."/>
            <person name="Balint B."/>
            <person name="Merenyi Z."/>
            <person name="de Eugenio L."/>
            <person name="Morin E."/>
            <person name="Martinez A.T."/>
            <person name="Baldrian P."/>
            <person name="Stursova M."/>
            <person name="Martinez M.J."/>
            <person name="Novotny C."/>
            <person name="Magnuson J.K."/>
            <person name="Spatafora J.W."/>
            <person name="Maurice S."/>
            <person name="Pangilinan J."/>
            <person name="Andreopoulos W."/>
            <person name="LaButti K."/>
            <person name="Hundley H."/>
            <person name="Na H."/>
            <person name="Kuo A."/>
            <person name="Barry K."/>
            <person name="Lipzen A."/>
            <person name="Henrissat B."/>
            <person name="Riley R."/>
            <person name="Ahrendt S."/>
            <person name="Nagy L.G."/>
            <person name="Grigoriev I.V."/>
            <person name="Martin F."/>
            <person name="Rosso M.N."/>
        </authorList>
    </citation>
    <scope>NUCLEOTIDE SEQUENCE [LARGE SCALE GENOMIC DNA]</scope>
    <source>
        <strain evidence="2 3">CIRM-BRFM 1785</strain>
    </source>
</reference>